<evidence type="ECO:0000313" key="1">
    <source>
        <dbReference type="EMBL" id="KOF81642.1"/>
    </source>
</evidence>
<gene>
    <name evidence="1" type="ORF">OCBIM_22026262mg</name>
</gene>
<dbReference type="SUPFAM" id="SSF111469">
    <property type="entry name" value="Geminin coiled-coil domain"/>
    <property type="match status" value="1"/>
</dbReference>
<reference evidence="1" key="1">
    <citation type="submission" date="2015-07" db="EMBL/GenBank/DDBJ databases">
        <title>MeaNS - Measles Nucleotide Surveillance Program.</title>
        <authorList>
            <person name="Tran T."/>
            <person name="Druce J."/>
        </authorList>
    </citation>
    <scope>NUCLEOTIDE SEQUENCE</scope>
    <source>
        <strain evidence="1">UCB-OBI-ISO-001</strain>
        <tissue evidence="1">Gonad</tissue>
    </source>
</reference>
<accession>A0A0L8GXL0</accession>
<protein>
    <submittedName>
        <fullName evidence="1">Uncharacterized protein</fullName>
    </submittedName>
</protein>
<dbReference type="EMBL" id="KQ420022">
    <property type="protein sequence ID" value="KOF81642.1"/>
    <property type="molecule type" value="Genomic_DNA"/>
</dbReference>
<sequence>MREGLCKSSTKKTIALEDNESICQLNISGTYWKDYAEQQCQDLTEAKRENNALYMRKRKNEKPNLKN</sequence>
<dbReference type="AlphaFoldDB" id="A0A0L8GXL0"/>
<name>A0A0L8GXL0_OCTBM</name>
<organism evidence="1">
    <name type="scientific">Octopus bimaculoides</name>
    <name type="common">California two-spotted octopus</name>
    <dbReference type="NCBI Taxonomy" id="37653"/>
    <lineage>
        <taxon>Eukaryota</taxon>
        <taxon>Metazoa</taxon>
        <taxon>Spiralia</taxon>
        <taxon>Lophotrochozoa</taxon>
        <taxon>Mollusca</taxon>
        <taxon>Cephalopoda</taxon>
        <taxon>Coleoidea</taxon>
        <taxon>Octopodiformes</taxon>
        <taxon>Octopoda</taxon>
        <taxon>Incirrata</taxon>
        <taxon>Octopodidae</taxon>
        <taxon>Octopus</taxon>
    </lineage>
</organism>
<dbReference type="Gene3D" id="1.20.5.1180">
    <property type="entry name" value="Geminin coiled-coil domain"/>
    <property type="match status" value="1"/>
</dbReference>
<proteinExistence type="predicted"/>